<feature type="domain" description="Isochorismatase-like" evidence="2">
    <location>
        <begin position="129"/>
        <end position="211"/>
    </location>
</feature>
<dbReference type="RefSeq" id="WP_189980014.1">
    <property type="nucleotide sequence ID" value="NZ_BMUL01000011.1"/>
</dbReference>
<dbReference type="InterPro" id="IPR000868">
    <property type="entry name" value="Isochorismatase-like_dom"/>
</dbReference>
<sequence length="223" mass="23583">MSPAPLTDDPYLVPRLATSALVTIDLQNDFLSESPHGIPGTTEVLPRVRRLTEEFRAAGRPVFHVVRLYEKGGGNADLVRRTLLADGTPVVAPGTPGSALAAGIAPGDAPALDPEALLRGPGHQLLGPREYAVFKPRWGAFYRTSLEGLLAEHGVDTLVFTGCNLPNCPRAALIEASERDFRLVAVEDALSRTSEQGLAEIAGIGVQVLTTDHVSALLAAARP</sequence>
<dbReference type="PANTHER" id="PTHR43540:SF1">
    <property type="entry name" value="ISOCHORISMATASE HYDROLASE"/>
    <property type="match status" value="1"/>
</dbReference>
<evidence type="ECO:0000256" key="1">
    <source>
        <dbReference type="ARBA" id="ARBA00022801"/>
    </source>
</evidence>
<accession>A0A918T6G0</accession>
<dbReference type="InterPro" id="IPR036380">
    <property type="entry name" value="Isochorismatase-like_sf"/>
</dbReference>
<dbReference type="Pfam" id="PF00857">
    <property type="entry name" value="Isochorismatase"/>
    <property type="match status" value="2"/>
</dbReference>
<feature type="domain" description="Isochorismatase-like" evidence="2">
    <location>
        <begin position="19"/>
        <end position="106"/>
    </location>
</feature>
<dbReference type="Proteomes" id="UP000644020">
    <property type="component" value="Unassembled WGS sequence"/>
</dbReference>
<evidence type="ECO:0000259" key="2">
    <source>
        <dbReference type="Pfam" id="PF00857"/>
    </source>
</evidence>
<dbReference type="Gene3D" id="3.40.50.850">
    <property type="entry name" value="Isochorismatase-like"/>
    <property type="match status" value="1"/>
</dbReference>
<dbReference type="EMBL" id="BMUL01000011">
    <property type="protein sequence ID" value="GHA95680.1"/>
    <property type="molecule type" value="Genomic_DNA"/>
</dbReference>
<evidence type="ECO:0000313" key="4">
    <source>
        <dbReference type="Proteomes" id="UP000644020"/>
    </source>
</evidence>
<keyword evidence="1 3" id="KW-0378">Hydrolase</keyword>
<gene>
    <name evidence="3" type="ORF">GCM10010305_44150</name>
</gene>
<dbReference type="SUPFAM" id="SSF52499">
    <property type="entry name" value="Isochorismatase-like hydrolases"/>
    <property type="match status" value="1"/>
</dbReference>
<name>A0A918T6G0_9ACTN</name>
<protein>
    <submittedName>
        <fullName evidence="3">Hypothetical isochorismatase hydrolase</fullName>
    </submittedName>
</protein>
<reference evidence="3" key="2">
    <citation type="submission" date="2020-09" db="EMBL/GenBank/DDBJ databases">
        <authorList>
            <person name="Sun Q."/>
            <person name="Ohkuma M."/>
        </authorList>
    </citation>
    <scope>NUCLEOTIDE SEQUENCE</scope>
    <source>
        <strain evidence="3">JCM 4518</strain>
    </source>
</reference>
<evidence type="ECO:0000313" key="3">
    <source>
        <dbReference type="EMBL" id="GHA95680.1"/>
    </source>
</evidence>
<dbReference type="GO" id="GO:0016787">
    <property type="term" value="F:hydrolase activity"/>
    <property type="evidence" value="ECO:0007669"/>
    <property type="project" value="UniProtKB-KW"/>
</dbReference>
<organism evidence="3 4">
    <name type="scientific">Streptomyces termitum</name>
    <dbReference type="NCBI Taxonomy" id="67368"/>
    <lineage>
        <taxon>Bacteria</taxon>
        <taxon>Bacillati</taxon>
        <taxon>Actinomycetota</taxon>
        <taxon>Actinomycetes</taxon>
        <taxon>Kitasatosporales</taxon>
        <taxon>Streptomycetaceae</taxon>
        <taxon>Streptomyces</taxon>
    </lineage>
</organism>
<comment type="caution">
    <text evidence="3">The sequence shown here is derived from an EMBL/GenBank/DDBJ whole genome shotgun (WGS) entry which is preliminary data.</text>
</comment>
<proteinExistence type="predicted"/>
<dbReference type="InterPro" id="IPR050272">
    <property type="entry name" value="Isochorismatase-like_hydrls"/>
</dbReference>
<dbReference type="PANTHER" id="PTHR43540">
    <property type="entry name" value="PEROXYUREIDOACRYLATE/UREIDOACRYLATE AMIDOHYDROLASE-RELATED"/>
    <property type="match status" value="1"/>
</dbReference>
<reference evidence="3" key="1">
    <citation type="journal article" date="2014" name="Int. J. Syst. Evol. Microbiol.">
        <title>Complete genome sequence of Corynebacterium casei LMG S-19264T (=DSM 44701T), isolated from a smear-ripened cheese.</title>
        <authorList>
            <consortium name="US DOE Joint Genome Institute (JGI-PGF)"/>
            <person name="Walter F."/>
            <person name="Albersmeier A."/>
            <person name="Kalinowski J."/>
            <person name="Ruckert C."/>
        </authorList>
    </citation>
    <scope>NUCLEOTIDE SEQUENCE</scope>
    <source>
        <strain evidence="3">JCM 4518</strain>
    </source>
</reference>
<keyword evidence="4" id="KW-1185">Reference proteome</keyword>
<dbReference type="CDD" id="cd00431">
    <property type="entry name" value="cysteine_hydrolases"/>
    <property type="match status" value="1"/>
</dbReference>
<dbReference type="AlphaFoldDB" id="A0A918T6G0"/>